<dbReference type="Proteomes" id="UP000017747">
    <property type="component" value="Unassembled WGS sequence"/>
</dbReference>
<evidence type="ECO:0000313" key="2">
    <source>
        <dbReference type="Proteomes" id="UP000017747"/>
    </source>
</evidence>
<name>V7I7Y1_9CLOT</name>
<sequence>MKVTKIKCLCGATLILVKYLMHLEGSLTFRDYYGICPVCGQENETRDLNEDDITDQEYLF</sequence>
<gene>
    <name evidence="1" type="ORF">T472_0201845</name>
</gene>
<proteinExistence type="predicted"/>
<dbReference type="AlphaFoldDB" id="V7I7Y1"/>
<dbReference type="STRING" id="994573.T472_0201845"/>
<evidence type="ECO:0000313" key="1">
    <source>
        <dbReference type="EMBL" id="ETA82295.1"/>
    </source>
</evidence>
<protein>
    <submittedName>
        <fullName evidence="1">Uncharacterized protein</fullName>
    </submittedName>
</protein>
<comment type="caution">
    <text evidence="1">The sequence shown here is derived from an EMBL/GenBank/DDBJ whole genome shotgun (WGS) entry which is preliminary data.</text>
</comment>
<keyword evidence="2" id="KW-1185">Reference proteome</keyword>
<accession>V7I7Y1</accession>
<organism evidence="1 2">
    <name type="scientific">Youngiibacter fragilis 232.1</name>
    <dbReference type="NCBI Taxonomy" id="994573"/>
    <lineage>
        <taxon>Bacteria</taxon>
        <taxon>Bacillati</taxon>
        <taxon>Bacillota</taxon>
        <taxon>Clostridia</taxon>
        <taxon>Eubacteriales</taxon>
        <taxon>Clostridiaceae</taxon>
        <taxon>Youngiibacter</taxon>
    </lineage>
</organism>
<dbReference type="EMBL" id="AXUN02000029">
    <property type="protein sequence ID" value="ETA82295.1"/>
    <property type="molecule type" value="Genomic_DNA"/>
</dbReference>
<reference evidence="1 2" key="1">
    <citation type="journal article" date="2014" name="Genome Announc.">
        <title>Genome Sequence of Youngiibacter fragilis, the Type Strain of the Genus Youngiibacter.</title>
        <authorList>
            <person name="Wawrik C.B."/>
            <person name="Callaghan A.V."/>
            <person name="Stamps B.W."/>
            <person name="Wawrik B."/>
        </authorList>
    </citation>
    <scope>NUCLEOTIDE SEQUENCE [LARGE SCALE GENOMIC DNA]</scope>
    <source>
        <strain evidence="1 2">232.1</strain>
    </source>
</reference>